<name>A0A2A9EK21_9MICO</name>
<dbReference type="InterPro" id="IPR000073">
    <property type="entry name" value="AB_hydrolase_1"/>
</dbReference>
<dbReference type="PANTHER" id="PTHR43329">
    <property type="entry name" value="EPOXIDE HYDROLASE"/>
    <property type="match status" value="1"/>
</dbReference>
<evidence type="ECO:0000313" key="3">
    <source>
        <dbReference type="EMBL" id="PFG39248.1"/>
    </source>
</evidence>
<gene>
    <name evidence="3" type="ORF">ATJ97_1746</name>
</gene>
<dbReference type="PRINTS" id="PR00412">
    <property type="entry name" value="EPOXHYDRLASE"/>
</dbReference>
<dbReference type="EMBL" id="PDJI01000004">
    <property type="protein sequence ID" value="PFG39248.1"/>
    <property type="molecule type" value="Genomic_DNA"/>
</dbReference>
<protein>
    <submittedName>
        <fullName evidence="3">Pimeloyl-ACP methyl ester carboxylesterase</fullName>
    </submittedName>
</protein>
<evidence type="ECO:0000259" key="2">
    <source>
        <dbReference type="Pfam" id="PF00561"/>
    </source>
</evidence>
<sequence length="313" mass="33686">MPSVVADSSCVLVPGPWEHRDVPANGAQFHVVTAGEFRPDRPVVLLLHAFPQFWWAWRHQIPALAEAGHAVAAMDLRGFAGSDKPPHRHETAVLARDVAGVVRSLGAASAVVVGHGFGGTVAWAMPHVAPDLTRAVAALANPHPVPLHRLRNLLPARAVGTLLRFQLPWFPEQALRKGDLVARLLRAWSAPGNDGATSQAGLYTEAMGLPFAAHSTMEHFRWLVRSTPRADGRRYLAQVSAPVTVPTLTVRGAQDPLLPARMFAHDAAYVTGPLRHEVVDGAGHFLPEEAPDRVTALLLDFLADLDPTGTGRP</sequence>
<proteinExistence type="predicted"/>
<dbReference type="AlphaFoldDB" id="A0A2A9EK21"/>
<evidence type="ECO:0000313" key="4">
    <source>
        <dbReference type="Proteomes" id="UP000222106"/>
    </source>
</evidence>
<dbReference type="Gene3D" id="3.40.50.1820">
    <property type="entry name" value="alpha/beta hydrolase"/>
    <property type="match status" value="1"/>
</dbReference>
<organism evidence="3 4">
    <name type="scientific">Georgenia soli</name>
    <dbReference type="NCBI Taxonomy" id="638953"/>
    <lineage>
        <taxon>Bacteria</taxon>
        <taxon>Bacillati</taxon>
        <taxon>Actinomycetota</taxon>
        <taxon>Actinomycetes</taxon>
        <taxon>Micrococcales</taxon>
        <taxon>Bogoriellaceae</taxon>
        <taxon>Georgenia</taxon>
    </lineage>
</organism>
<dbReference type="InterPro" id="IPR000639">
    <property type="entry name" value="Epox_hydrolase-like"/>
</dbReference>
<comment type="caution">
    <text evidence="3">The sequence shown here is derived from an EMBL/GenBank/DDBJ whole genome shotgun (WGS) entry which is preliminary data.</text>
</comment>
<keyword evidence="4" id="KW-1185">Reference proteome</keyword>
<feature type="domain" description="AB hydrolase-1" evidence="2">
    <location>
        <begin position="42"/>
        <end position="291"/>
    </location>
</feature>
<dbReference type="SUPFAM" id="SSF53474">
    <property type="entry name" value="alpha/beta-Hydrolases"/>
    <property type="match status" value="1"/>
</dbReference>
<accession>A0A2A9EK21</accession>
<reference evidence="3 4" key="1">
    <citation type="submission" date="2017-10" db="EMBL/GenBank/DDBJ databases">
        <title>Sequencing the genomes of 1000 actinobacteria strains.</title>
        <authorList>
            <person name="Klenk H.-P."/>
        </authorList>
    </citation>
    <scope>NUCLEOTIDE SEQUENCE [LARGE SCALE GENOMIC DNA]</scope>
    <source>
        <strain evidence="3 4">DSM 21838</strain>
    </source>
</reference>
<evidence type="ECO:0000256" key="1">
    <source>
        <dbReference type="ARBA" id="ARBA00022801"/>
    </source>
</evidence>
<dbReference type="InterPro" id="IPR029058">
    <property type="entry name" value="AB_hydrolase_fold"/>
</dbReference>
<dbReference type="GO" id="GO:0016787">
    <property type="term" value="F:hydrolase activity"/>
    <property type="evidence" value="ECO:0007669"/>
    <property type="project" value="UniProtKB-KW"/>
</dbReference>
<dbReference type="Proteomes" id="UP000222106">
    <property type="component" value="Unassembled WGS sequence"/>
</dbReference>
<dbReference type="Pfam" id="PF00561">
    <property type="entry name" value="Abhydrolase_1"/>
    <property type="match status" value="1"/>
</dbReference>
<keyword evidence="1" id="KW-0378">Hydrolase</keyword>